<gene>
    <name evidence="5" type="ORF">AZE42_01706</name>
</gene>
<dbReference type="Gene3D" id="1.25.40.530">
    <property type="entry name" value="MyTH4 domain"/>
    <property type="match status" value="1"/>
</dbReference>
<evidence type="ECO:0000313" key="6">
    <source>
        <dbReference type="Proteomes" id="UP000183567"/>
    </source>
</evidence>
<dbReference type="Proteomes" id="UP000183567">
    <property type="component" value="Unassembled WGS sequence"/>
</dbReference>
<comment type="caution">
    <text evidence="5">The sequence shown here is derived from an EMBL/GenBank/DDBJ whole genome shotgun (WGS) entry which is preliminary data.</text>
</comment>
<protein>
    <submittedName>
        <fullName evidence="5">Uncharacterized protein</fullName>
    </submittedName>
</protein>
<dbReference type="PROSITE" id="PS50020">
    <property type="entry name" value="WW_DOMAIN_2"/>
    <property type="match status" value="1"/>
</dbReference>
<dbReference type="GO" id="GO:0005856">
    <property type="term" value="C:cytoskeleton"/>
    <property type="evidence" value="ECO:0007669"/>
    <property type="project" value="InterPro"/>
</dbReference>
<feature type="region of interest" description="Disordered" evidence="1">
    <location>
        <begin position="1"/>
        <end position="69"/>
    </location>
</feature>
<feature type="compositionally biased region" description="Polar residues" evidence="1">
    <location>
        <begin position="179"/>
        <end position="188"/>
    </location>
</feature>
<evidence type="ECO:0000259" key="2">
    <source>
        <dbReference type="PROSITE" id="PS50020"/>
    </source>
</evidence>
<organism evidence="5 6">
    <name type="scientific">Rhizopogon vesiculosus</name>
    <dbReference type="NCBI Taxonomy" id="180088"/>
    <lineage>
        <taxon>Eukaryota</taxon>
        <taxon>Fungi</taxon>
        <taxon>Dikarya</taxon>
        <taxon>Basidiomycota</taxon>
        <taxon>Agaricomycotina</taxon>
        <taxon>Agaricomycetes</taxon>
        <taxon>Agaricomycetidae</taxon>
        <taxon>Boletales</taxon>
        <taxon>Suillineae</taxon>
        <taxon>Rhizopogonaceae</taxon>
        <taxon>Rhizopogon</taxon>
    </lineage>
</organism>
<evidence type="ECO:0000259" key="4">
    <source>
        <dbReference type="PROSITE" id="PS51016"/>
    </source>
</evidence>
<dbReference type="PANTHER" id="PTHR45876">
    <property type="entry name" value="FI04035P"/>
    <property type="match status" value="1"/>
</dbReference>
<dbReference type="InterPro" id="IPR008936">
    <property type="entry name" value="Rho_GTPase_activation_prot"/>
</dbReference>
<dbReference type="CDD" id="cd00201">
    <property type="entry name" value="WW"/>
    <property type="match status" value="1"/>
</dbReference>
<dbReference type="FunFam" id="1.10.555.10:FF:000045">
    <property type="entry name" value="RhoGAP domain containing protein"/>
    <property type="match status" value="1"/>
</dbReference>
<feature type="region of interest" description="Disordered" evidence="1">
    <location>
        <begin position="167"/>
        <end position="344"/>
    </location>
</feature>
<proteinExistence type="predicted"/>
<feature type="domain" description="Rho-GAP" evidence="3">
    <location>
        <begin position="689"/>
        <end position="878"/>
    </location>
</feature>
<dbReference type="PROSITE" id="PS51016">
    <property type="entry name" value="MYTH4"/>
    <property type="match status" value="1"/>
</dbReference>
<evidence type="ECO:0000259" key="3">
    <source>
        <dbReference type="PROSITE" id="PS50238"/>
    </source>
</evidence>
<evidence type="ECO:0000313" key="5">
    <source>
        <dbReference type="EMBL" id="OJA10511.1"/>
    </source>
</evidence>
<dbReference type="Gene3D" id="1.10.555.10">
    <property type="entry name" value="Rho GTPase activation protein"/>
    <property type="match status" value="1"/>
</dbReference>
<dbReference type="STRING" id="180088.A0A1J8PPS4"/>
<feature type="region of interest" description="Disordered" evidence="1">
    <location>
        <begin position="362"/>
        <end position="404"/>
    </location>
</feature>
<feature type="compositionally biased region" description="Basic and acidic residues" evidence="1">
    <location>
        <begin position="201"/>
        <end position="216"/>
    </location>
</feature>
<feature type="compositionally biased region" description="Low complexity" evidence="1">
    <location>
        <begin position="228"/>
        <end position="238"/>
    </location>
</feature>
<dbReference type="SMART" id="SM00139">
    <property type="entry name" value="MyTH4"/>
    <property type="match status" value="1"/>
</dbReference>
<dbReference type="OrthoDB" id="437889at2759"/>
<reference evidence="5 6" key="1">
    <citation type="submission" date="2016-03" db="EMBL/GenBank/DDBJ databases">
        <title>Comparative genomics of the ectomycorrhizal sister species Rhizopogon vinicolor and Rhizopogon vesiculosus (Basidiomycota: Boletales) reveals a divergence of the mating type B locus.</title>
        <authorList>
            <person name="Mujic A.B."/>
            <person name="Kuo A."/>
            <person name="Tritt A."/>
            <person name="Lipzen A."/>
            <person name="Chen C."/>
            <person name="Johnson J."/>
            <person name="Sharma A."/>
            <person name="Barry K."/>
            <person name="Grigoriev I.V."/>
            <person name="Spatafora J.W."/>
        </authorList>
    </citation>
    <scope>NUCLEOTIDE SEQUENCE [LARGE SCALE GENOMIC DNA]</scope>
    <source>
        <strain evidence="5 6">AM-OR11-056</strain>
    </source>
</reference>
<dbReference type="Gene3D" id="2.20.70.10">
    <property type="match status" value="1"/>
</dbReference>
<dbReference type="InterPro" id="IPR038185">
    <property type="entry name" value="MyTH4_dom_sf"/>
</dbReference>
<keyword evidence="6" id="KW-1185">Reference proteome</keyword>
<dbReference type="InterPro" id="IPR000857">
    <property type="entry name" value="MyTH4_dom"/>
</dbReference>
<sequence>MAVAAITVQNQLSSQSSPQIASPSLPPSAADLDPKTNGHTTDASAIPQVNVNGEPVRSPRPSANFGRTDAEDARWGSNFWVTLIDPQTSTVFFACPATGQVSWDPPAGTFVLPPSTEGEWWELSDDSRGGIPYYYQTKTGETVWERPDGFVIPLTIIQQTALGRRLSQTGMRKVKLESQESTEASPRSASRVRTRSQVSIKDARHVSIRSNEEPPLPRHSLSSTRSSPGRIAAGAIPAKKPPTVKRSFTTDPNTPRGWSNGHHLPPIPASPYATEASTPSSRKSLSTPPANVAANGSPIPRPSSRHKEKEKEKRSNASTDIEDNSPSRSRAKSSPYISHRSPVPQSLNAAVEMLSLSNRRAASDIGHGVPPATSPSAMDKPRPSTTSRPNVKVNEKREAPCTPLKPISSSSFWMARSASTPPVKLGKTISNPVLNQEATKNMSAIKNPASGKPIPITRQPTRQHTPTATLASGTYPVLPHDLASDIQQFVESDFARQYFSTHRTGFIFRRKAPLSSPLLTLNRSLKNDAVRIFKVVQHIMGDREREKSAGIPAHNGSTHSLPGSPVGLLEEERWLLGEGLTHGELRDEIYCQLMKQLNGNPNPESVFKGWQMLCVLLTAFPPSKNFETYLRSFIQQRTTQQEGRVDVIAKHCLRRLVAISKKGPRGKPPTMAEIETASDAAFNPSTFGESLDATMRLQERNYPHEKIPIILPFLADGILALGGTKAEGIFRVPGDGDSVSELKLRIDRGYYTLESVDDPHVLASLLKLWLRELCDPLVPEEMYNDCITRANEPDTCVELVKRLPTINRRVVLFLISFLQLFLEEKVQAVTKMTSANLALVMAPNLLRCNSESMTVVFTNAQYEQVFVHNLLMHLKCNQIDEDYVPMHGLGASLPSPPQPRVSKSRNRK</sequence>
<dbReference type="PROSITE" id="PS50238">
    <property type="entry name" value="RHOGAP"/>
    <property type="match status" value="1"/>
</dbReference>
<dbReference type="EMBL" id="LVVM01005449">
    <property type="protein sequence ID" value="OJA10511.1"/>
    <property type="molecule type" value="Genomic_DNA"/>
</dbReference>
<dbReference type="Pfam" id="PF00620">
    <property type="entry name" value="RhoGAP"/>
    <property type="match status" value="1"/>
</dbReference>
<evidence type="ECO:0000256" key="1">
    <source>
        <dbReference type="SAM" id="MobiDB-lite"/>
    </source>
</evidence>
<dbReference type="GO" id="GO:0007165">
    <property type="term" value="P:signal transduction"/>
    <property type="evidence" value="ECO:0007669"/>
    <property type="project" value="InterPro"/>
</dbReference>
<dbReference type="InterPro" id="IPR000198">
    <property type="entry name" value="RhoGAP_dom"/>
</dbReference>
<dbReference type="SUPFAM" id="SSF51045">
    <property type="entry name" value="WW domain"/>
    <property type="match status" value="1"/>
</dbReference>
<feature type="compositionally biased region" description="Polar residues" evidence="1">
    <location>
        <begin position="246"/>
        <end position="257"/>
    </location>
</feature>
<dbReference type="SUPFAM" id="SSF48350">
    <property type="entry name" value="GTPase activation domain, GAP"/>
    <property type="match status" value="1"/>
</dbReference>
<feature type="compositionally biased region" description="Polar residues" evidence="1">
    <location>
        <begin position="37"/>
        <end position="51"/>
    </location>
</feature>
<feature type="compositionally biased region" description="Low complexity" evidence="1">
    <location>
        <begin position="11"/>
        <end position="31"/>
    </location>
</feature>
<dbReference type="InterPro" id="IPR036020">
    <property type="entry name" value="WW_dom_sf"/>
</dbReference>
<feature type="domain" description="MyTH4" evidence="4">
    <location>
        <begin position="509"/>
        <end position="678"/>
    </location>
</feature>
<feature type="compositionally biased region" description="Polar residues" evidence="1">
    <location>
        <begin position="316"/>
        <end position="328"/>
    </location>
</feature>
<dbReference type="GO" id="GO:0005096">
    <property type="term" value="F:GTPase activator activity"/>
    <property type="evidence" value="ECO:0007669"/>
    <property type="project" value="TreeGrafter"/>
</dbReference>
<dbReference type="InterPro" id="IPR001202">
    <property type="entry name" value="WW_dom"/>
</dbReference>
<dbReference type="AlphaFoldDB" id="A0A1J8PPS4"/>
<feature type="domain" description="WW" evidence="2">
    <location>
        <begin position="121"/>
        <end position="149"/>
    </location>
</feature>
<dbReference type="SMART" id="SM00324">
    <property type="entry name" value="RhoGAP"/>
    <property type="match status" value="1"/>
</dbReference>
<feature type="compositionally biased region" description="Basic and acidic residues" evidence="1">
    <location>
        <begin position="305"/>
        <end position="315"/>
    </location>
</feature>
<dbReference type="Pfam" id="PF00784">
    <property type="entry name" value="MyTH4"/>
    <property type="match status" value="1"/>
</dbReference>
<dbReference type="PANTHER" id="PTHR45876:SF8">
    <property type="entry name" value="FI04035P"/>
    <property type="match status" value="1"/>
</dbReference>
<feature type="compositionally biased region" description="Polar residues" evidence="1">
    <location>
        <begin position="275"/>
        <end position="289"/>
    </location>
</feature>
<accession>A0A1J8PPS4</accession>
<dbReference type="GO" id="GO:0005737">
    <property type="term" value="C:cytoplasm"/>
    <property type="evidence" value="ECO:0007669"/>
    <property type="project" value="TreeGrafter"/>
</dbReference>
<name>A0A1J8PPS4_9AGAM</name>